<dbReference type="AlphaFoldDB" id="A0AAE2ZLY8"/>
<feature type="signal peptide" evidence="1">
    <location>
        <begin position="1"/>
        <end position="25"/>
    </location>
</feature>
<dbReference type="Proteomes" id="UP001196509">
    <property type="component" value="Unassembled WGS sequence"/>
</dbReference>
<dbReference type="SUPFAM" id="SSF48452">
    <property type="entry name" value="TPR-like"/>
    <property type="match status" value="1"/>
</dbReference>
<evidence type="ECO:0008006" key="4">
    <source>
        <dbReference type="Google" id="ProtNLM"/>
    </source>
</evidence>
<comment type="caution">
    <text evidence="2">The sequence shown here is derived from an EMBL/GenBank/DDBJ whole genome shotgun (WGS) entry which is preliminary data.</text>
</comment>
<accession>A0AAE2ZLY8</accession>
<feature type="chain" id="PRO_5042173818" description="Tetratricopeptide repeat protein" evidence="1">
    <location>
        <begin position="26"/>
        <end position="434"/>
    </location>
</feature>
<keyword evidence="3" id="KW-1185">Reference proteome</keyword>
<protein>
    <recommendedName>
        <fullName evidence="4">Tetratricopeptide repeat protein</fullName>
    </recommendedName>
</protein>
<sequence length="434" mass="47984">MSLDFPKCVLICAALLAGTVNVALAEDVTYDQILNDPDNIDLNYQYAQQQAVKGDLEQASAALERILLLQPNYDNARLFYAIVLFRLDDMEGSKRELELLQDRPLSPSQQSEVRKYLAQAVSRSKTTRVFGYVTTGFRVDSNPDLTTESVVDLNGNQLGNNPQTDVAFVANAGVRMEHTIPGGAGNFIFIEAAGDLNEQFQVSEADYADGGAKLGATLFFGDLEVTANGFADVLSLEGQLYRASYGGNLQFSYAINPRLDVFVSGGLGYEDYYRVSEDSAGSARDGWLTRASTGFSYLTSETNKVVARVNGYFKDAAFESYSYDALELVLSDTWLLGRGQYIKGIVSYRWLDYRQANPIYSPFMAQQDELFKARLAYGAPVGTLLEFVNLESPEAIADINFQIGVNYLDQDSNIPNYIANSLSADVLLTKRFEY</sequence>
<dbReference type="EMBL" id="JAICBX010000004">
    <property type="protein sequence ID" value="MBW8639319.1"/>
    <property type="molecule type" value="Genomic_DNA"/>
</dbReference>
<dbReference type="Gene3D" id="1.25.40.10">
    <property type="entry name" value="Tetratricopeptide repeat domain"/>
    <property type="match status" value="1"/>
</dbReference>
<reference evidence="2" key="1">
    <citation type="submission" date="2021-08" db="EMBL/GenBank/DDBJ databases">
        <title>Hoeflea bacterium WL0058 sp. nov., isolated from the sediment.</title>
        <authorList>
            <person name="Wang L."/>
            <person name="Zhang D."/>
        </authorList>
    </citation>
    <scope>NUCLEOTIDE SEQUENCE</scope>
    <source>
        <strain evidence="2">WL0058</strain>
    </source>
</reference>
<evidence type="ECO:0000256" key="1">
    <source>
        <dbReference type="SAM" id="SignalP"/>
    </source>
</evidence>
<dbReference type="InterPro" id="IPR011990">
    <property type="entry name" value="TPR-like_helical_dom_sf"/>
</dbReference>
<keyword evidence="1" id="KW-0732">Signal</keyword>
<gene>
    <name evidence="2" type="ORF">K1W69_19145</name>
</gene>
<evidence type="ECO:0000313" key="3">
    <source>
        <dbReference type="Proteomes" id="UP001196509"/>
    </source>
</evidence>
<proteinExistence type="predicted"/>
<dbReference type="RefSeq" id="WP_220230057.1">
    <property type="nucleotide sequence ID" value="NZ_JAICBX010000004.1"/>
</dbReference>
<evidence type="ECO:0000313" key="2">
    <source>
        <dbReference type="EMBL" id="MBW8639319.1"/>
    </source>
</evidence>
<organism evidence="2 3">
    <name type="scientific">Flavimaribacter sediminis</name>
    <dbReference type="NCBI Taxonomy" id="2865987"/>
    <lineage>
        <taxon>Bacteria</taxon>
        <taxon>Pseudomonadati</taxon>
        <taxon>Pseudomonadota</taxon>
        <taxon>Alphaproteobacteria</taxon>
        <taxon>Hyphomicrobiales</taxon>
        <taxon>Rhizobiaceae</taxon>
        <taxon>Flavimaribacter</taxon>
    </lineage>
</organism>
<name>A0AAE2ZLY8_9HYPH</name>